<sequence length="162" mass="17457">MAVDILLKIDGIKGESVIDGHVDEIDVLAWSWGMTQSGTTHTATGGGAGKVNVSDITFTKLVDIATSDLIKACTSGRHIKKAELFVRKAGGAKPVEYLKITMEEVLVSSYNTGGSNDDLDRVQETLSFNFARFNLEYTQQDSKGGKKGSTKAGWDIAKNKPM</sequence>
<dbReference type="InterPro" id="IPR053165">
    <property type="entry name" value="HSI-I_assembly_Hcp1"/>
</dbReference>
<name>A0A3B0MLS8_9RHOB</name>
<evidence type="ECO:0000256" key="1">
    <source>
        <dbReference type="SAM" id="MobiDB-lite"/>
    </source>
</evidence>
<dbReference type="SUPFAM" id="SSF141452">
    <property type="entry name" value="Hcp1-like"/>
    <property type="match status" value="1"/>
</dbReference>
<dbReference type="OrthoDB" id="4865570at2"/>
<dbReference type="PANTHER" id="PTHR36152:SF5">
    <property type="entry name" value="PROTEIN HCP1"/>
    <property type="match status" value="1"/>
</dbReference>
<dbReference type="Gene3D" id="2.30.110.20">
    <property type="entry name" value="Hcp1-like"/>
    <property type="match status" value="1"/>
</dbReference>
<gene>
    <name evidence="2" type="ORF">ROE7235_01728</name>
</gene>
<dbReference type="InterPro" id="IPR008514">
    <property type="entry name" value="T6SS_Hcp"/>
</dbReference>
<organism evidence="2 3">
    <name type="scientific">Roseinatronobacter ekhonensis</name>
    <dbReference type="NCBI Taxonomy" id="254356"/>
    <lineage>
        <taxon>Bacteria</taxon>
        <taxon>Pseudomonadati</taxon>
        <taxon>Pseudomonadota</taxon>
        <taxon>Alphaproteobacteria</taxon>
        <taxon>Rhodobacterales</taxon>
        <taxon>Paracoccaceae</taxon>
        <taxon>Roseinatronobacter</taxon>
    </lineage>
</organism>
<accession>A0A3B0MLS8</accession>
<reference evidence="3" key="1">
    <citation type="submission" date="2018-08" db="EMBL/GenBank/DDBJ databases">
        <authorList>
            <person name="Rodrigo-Torres L."/>
            <person name="Arahal R. D."/>
            <person name="Lucena T."/>
        </authorList>
    </citation>
    <scope>NUCLEOTIDE SEQUENCE [LARGE SCALE GENOMIC DNA]</scope>
    <source>
        <strain evidence="3">CECT 7235</strain>
    </source>
</reference>
<evidence type="ECO:0000313" key="3">
    <source>
        <dbReference type="Proteomes" id="UP000272908"/>
    </source>
</evidence>
<dbReference type="PANTHER" id="PTHR36152">
    <property type="entry name" value="CYTOPLASMIC PROTEIN-RELATED"/>
    <property type="match status" value="1"/>
</dbReference>
<dbReference type="EMBL" id="UIHC01000013">
    <property type="protein sequence ID" value="SUZ31977.1"/>
    <property type="molecule type" value="Genomic_DNA"/>
</dbReference>
<proteinExistence type="predicted"/>
<dbReference type="AlphaFoldDB" id="A0A3B0MLS8"/>
<feature type="region of interest" description="Disordered" evidence="1">
    <location>
        <begin position="140"/>
        <end position="162"/>
    </location>
</feature>
<dbReference type="NCBIfam" id="TIGR03344">
    <property type="entry name" value="VI_effect_Hcp1"/>
    <property type="match status" value="1"/>
</dbReference>
<dbReference type="RefSeq" id="WP_121094625.1">
    <property type="nucleotide sequence ID" value="NZ_UIHC01000013.1"/>
</dbReference>
<keyword evidence="3" id="KW-1185">Reference proteome</keyword>
<evidence type="ECO:0008006" key="4">
    <source>
        <dbReference type="Google" id="ProtNLM"/>
    </source>
</evidence>
<evidence type="ECO:0000313" key="2">
    <source>
        <dbReference type="EMBL" id="SUZ31977.1"/>
    </source>
</evidence>
<dbReference type="InterPro" id="IPR036624">
    <property type="entry name" value="Hcp1-lik_sf"/>
</dbReference>
<dbReference type="Proteomes" id="UP000272908">
    <property type="component" value="Unassembled WGS sequence"/>
</dbReference>
<protein>
    <recommendedName>
        <fullName evidence="4">Major exported protein</fullName>
    </recommendedName>
</protein>
<dbReference type="Pfam" id="PF05638">
    <property type="entry name" value="T6SS_HCP"/>
    <property type="match status" value="1"/>
</dbReference>